<dbReference type="SMART" id="SM00462">
    <property type="entry name" value="PTB"/>
    <property type="match status" value="1"/>
</dbReference>
<dbReference type="InterPro" id="IPR011993">
    <property type="entry name" value="PH-like_dom_sf"/>
</dbReference>
<dbReference type="Pfam" id="PF00640">
    <property type="entry name" value="PID"/>
    <property type="match status" value="1"/>
</dbReference>
<dbReference type="PANTHER" id="PTHR24174">
    <property type="entry name" value="ANKYRIN REPEAT AND STERILE ALPHA MOTIF DOMAIN-CONTAINING PROTEIN 1"/>
    <property type="match status" value="1"/>
</dbReference>
<dbReference type="Gene3D" id="2.30.29.30">
    <property type="entry name" value="Pleckstrin-homology domain (PH domain)/Phosphotyrosine-binding domain (PTB)"/>
    <property type="match status" value="1"/>
</dbReference>
<evidence type="ECO:0000256" key="2">
    <source>
        <dbReference type="ARBA" id="ARBA00023043"/>
    </source>
</evidence>
<dbReference type="SUPFAM" id="SSF50729">
    <property type="entry name" value="PH domain-like"/>
    <property type="match status" value="1"/>
</dbReference>
<evidence type="ECO:0000259" key="4">
    <source>
        <dbReference type="PROSITE" id="PS01179"/>
    </source>
</evidence>
<dbReference type="InterPro" id="IPR033635">
    <property type="entry name" value="ANKS1/Caskin"/>
</dbReference>
<dbReference type="GO" id="GO:0046875">
    <property type="term" value="F:ephrin receptor binding"/>
    <property type="evidence" value="ECO:0007669"/>
    <property type="project" value="TreeGrafter"/>
</dbReference>
<organism evidence="5">
    <name type="scientific">Capra hircus</name>
    <name type="common">Goat</name>
    <dbReference type="NCBI Taxonomy" id="9925"/>
    <lineage>
        <taxon>Eukaryota</taxon>
        <taxon>Metazoa</taxon>
        <taxon>Chordata</taxon>
        <taxon>Craniata</taxon>
        <taxon>Vertebrata</taxon>
        <taxon>Euteleostomi</taxon>
        <taxon>Mammalia</taxon>
        <taxon>Eutheria</taxon>
        <taxon>Laurasiatheria</taxon>
        <taxon>Artiodactyla</taxon>
        <taxon>Ruminantia</taxon>
        <taxon>Pecora</taxon>
        <taxon>Bovidae</taxon>
        <taxon>Caprinae</taxon>
        <taxon>Capra</taxon>
    </lineage>
</organism>
<reference evidence="5" key="2">
    <citation type="submission" date="2025-08" db="UniProtKB">
        <authorList>
            <consortium name="Ensembl"/>
        </authorList>
    </citation>
    <scope>IDENTIFICATION</scope>
</reference>
<keyword evidence="2" id="KW-0040">ANK repeat</keyword>
<evidence type="ECO:0000256" key="1">
    <source>
        <dbReference type="ARBA" id="ARBA00022737"/>
    </source>
</evidence>
<evidence type="ECO:0000256" key="3">
    <source>
        <dbReference type="SAM" id="MobiDB-lite"/>
    </source>
</evidence>
<accession>A0A8C2QSP3</accession>
<name>A0A8C2QSP3_CAPHI</name>
<feature type="domain" description="PID" evidence="4">
    <location>
        <begin position="207"/>
        <end position="336"/>
    </location>
</feature>
<keyword evidence="1" id="KW-0677">Repeat</keyword>
<feature type="region of interest" description="Disordered" evidence="3">
    <location>
        <begin position="153"/>
        <end position="186"/>
    </location>
</feature>
<protein>
    <recommendedName>
        <fullName evidence="4">PID domain-containing protein</fullName>
    </recommendedName>
</protein>
<dbReference type="PROSITE" id="PS01179">
    <property type="entry name" value="PID"/>
    <property type="match status" value="1"/>
</dbReference>
<proteinExistence type="predicted"/>
<sequence length="404" mass="45427">MRERVALSASVPPAGSQRLSRIHHSPLIGQACVMWPPLAARENAEVKPKYFFVCLFFFLFPSLCDGRQQGKWDLGMSDRWPVGSVYATGSTCLKQRWTEESCAPGHAALTIMLYCTLGGWLVHPHGARTQRSTQVLKINLIGHRKRILASLGDRLHDDPPQKPPRSITLRTGDWGEPSITLRPPNEATASTPVQYWQHHPEKLIFQSCDYKAFYLGSMLIKELRGTESTQDACAKMRKSTEQMKKVPTIILSVSYKGVKFIDATNKNIIAEHEIRNISCAAQDPEDLSTFAYITKDLKSNHHYCHVFTAFDVNLAYEIILTLGQAFEVAYQLALQARKGGHSSTLPESFENKPSKPIPKPRVSIRKSVQIDPSEQKTLANLPWIVEPGQEAKRGINTKYETTIF</sequence>
<dbReference type="FunFam" id="2.30.29.30:FF:000045">
    <property type="entry name" value="Ankyrin repeat and sterile alpha motif domain-containing protein 1B"/>
    <property type="match status" value="1"/>
</dbReference>
<dbReference type="CDD" id="cd01274">
    <property type="entry name" value="PTB_Anks"/>
    <property type="match status" value="1"/>
</dbReference>
<reference evidence="5" key="1">
    <citation type="submission" date="2019-03" db="EMBL/GenBank/DDBJ databases">
        <title>Genome sequencing and reference-guided assembly of Black Bengal Goat (Capra hircus).</title>
        <authorList>
            <person name="Siddiki A.Z."/>
            <person name="Baten A."/>
            <person name="Billah M."/>
            <person name="Alam M.A.U."/>
            <person name="Shawrob K.S.M."/>
            <person name="Saha S."/>
            <person name="Chowdhury M."/>
            <person name="Rahman A.H."/>
            <person name="Stear M."/>
            <person name="Miah G."/>
            <person name="Das G.B."/>
            <person name="Hossain M.M."/>
            <person name="Kumkum M."/>
            <person name="Islam M.S."/>
            <person name="Mollah A.M."/>
            <person name="Ahsan A."/>
            <person name="Tusar F."/>
            <person name="Khan M.K.I."/>
        </authorList>
    </citation>
    <scope>NUCLEOTIDE SEQUENCE [LARGE SCALE GENOMIC DNA]</scope>
</reference>
<feature type="region of interest" description="Disordered" evidence="3">
    <location>
        <begin position="341"/>
        <end position="361"/>
    </location>
</feature>
<dbReference type="PROSITE" id="PS51257">
    <property type="entry name" value="PROKAR_LIPOPROTEIN"/>
    <property type="match status" value="1"/>
</dbReference>
<dbReference type="GO" id="GO:0005829">
    <property type="term" value="C:cytosol"/>
    <property type="evidence" value="ECO:0007669"/>
    <property type="project" value="TreeGrafter"/>
</dbReference>
<dbReference type="Ensembl" id="ENSCHIT00010007051.1">
    <property type="protein sequence ID" value="ENSCHIP00010005079.1"/>
    <property type="gene ID" value="ENSCHIG00010003577.1"/>
</dbReference>
<dbReference type="PANTHER" id="PTHR24174:SF3">
    <property type="entry name" value="ANKYRIN REPEAT AND STERILE ALPHA MOTIF DOMAIN-CONTAINING PROTEIN 1B"/>
    <property type="match status" value="1"/>
</dbReference>
<evidence type="ECO:0000313" key="5">
    <source>
        <dbReference type="Ensembl" id="ENSCHIP00010005079.1"/>
    </source>
</evidence>
<dbReference type="GO" id="GO:0048013">
    <property type="term" value="P:ephrin receptor signaling pathway"/>
    <property type="evidence" value="ECO:0007669"/>
    <property type="project" value="TreeGrafter"/>
</dbReference>
<dbReference type="InterPro" id="IPR006020">
    <property type="entry name" value="PTB/PI_dom"/>
</dbReference>
<dbReference type="AlphaFoldDB" id="A0A8C2QSP3"/>